<dbReference type="InterPro" id="IPR006665">
    <property type="entry name" value="OmpA-like"/>
</dbReference>
<feature type="region of interest" description="Disordered" evidence="5">
    <location>
        <begin position="544"/>
        <end position="568"/>
    </location>
</feature>
<sequence>MNKKLLLSIACSCIGFNLVAQKAHQQWATSVIEVSSQLSKTQYSAEQALKRPNVLPGYGENPSAWVPSAGGLEYLKVGFDKPTQVCQVAIAESNFPGSLYQLFLYDTQGKEYLVNTFSAKSLAAKNRLLRVYFPLTSYKVAAAKIVLDVSRMHDQPAIDAIGISDSRRPIELEITLSEESERYLWAEHLGEGVNSPYREHMAVLTPDGKNLYFSRQNHPNNIGGTTDEDIWVSTLDEKHNEWNAATNIGAPLNNAYPNFVCAISKDQKDQPFFLLGNQYKEDGSMTDGASTCSLAPQGFTKPQNVNIPDHHNSSVHTDYYMTTDHKVLLMAIESFDAIGDRDIYVSFKKGDNSWSDPKNLGKDVNTVSEESAPFMVAGDNTTLYFSSKGHSGFGDSDIFITRRLDDTWEKWSEPENLGPVLNTAFDDAYYYVSQAGDYVYYSRGVSSEDVDIFRIPFLRNAVPKPVTAVAVVKPTMPMTLTINKGRGEYVAYKAPTIEEVIAKNTGVDTTGNGSLLTQKTLALADQTTTPDANDPVTKTANVRKAVDESGASTVSSGKSGIKTTLPDPKANLLRRDKNISKYKVQSENNTTTSVNTNTPSDMEITITDSTESNSNVAKGSSGAKKSTRIPRSVLEEFRRTMVAFSVGKSLVPEDIKPQLSKLVIIMKKYPSISIEIDGHTDNSGNAELNKKLSEQRAATVKAYFAENGVNPDRVRSVGFGEERPRFSNETKTTRQKNRRVEFVPVVK</sequence>
<dbReference type="PANTHER" id="PTHR30329:SF21">
    <property type="entry name" value="LIPOPROTEIN YIAD-RELATED"/>
    <property type="match status" value="1"/>
</dbReference>
<feature type="compositionally biased region" description="Polar residues" evidence="5">
    <location>
        <begin position="550"/>
        <end position="562"/>
    </location>
</feature>
<feature type="compositionally biased region" description="Basic and acidic residues" evidence="5">
    <location>
        <begin position="715"/>
        <end position="732"/>
    </location>
</feature>
<dbReference type="SUPFAM" id="SSF103088">
    <property type="entry name" value="OmpA-like"/>
    <property type="match status" value="1"/>
</dbReference>
<dbReference type="Pfam" id="PF07676">
    <property type="entry name" value="PD40"/>
    <property type="match status" value="1"/>
</dbReference>
<dbReference type="PRINTS" id="PR01021">
    <property type="entry name" value="OMPADOMAIN"/>
</dbReference>
<evidence type="ECO:0000256" key="1">
    <source>
        <dbReference type="ARBA" id="ARBA00004442"/>
    </source>
</evidence>
<dbReference type="Pfam" id="PF00691">
    <property type="entry name" value="OmpA"/>
    <property type="match status" value="1"/>
</dbReference>
<evidence type="ECO:0000256" key="3">
    <source>
        <dbReference type="ARBA" id="ARBA00023237"/>
    </source>
</evidence>
<dbReference type="GO" id="GO:0009279">
    <property type="term" value="C:cell outer membrane"/>
    <property type="evidence" value="ECO:0007669"/>
    <property type="project" value="UniProtKB-SubCell"/>
</dbReference>
<dbReference type="STRING" id="927664.SAMN05421780_109162"/>
<proteinExistence type="predicted"/>
<dbReference type="CDD" id="cd07185">
    <property type="entry name" value="OmpA_C-like"/>
    <property type="match status" value="1"/>
</dbReference>
<feature type="domain" description="OmpA-like" evidence="6">
    <location>
        <begin position="631"/>
        <end position="747"/>
    </location>
</feature>
<dbReference type="AlphaFoldDB" id="A0A1I1LWK6"/>
<feature type="region of interest" description="Disordered" evidence="5">
    <location>
        <begin position="715"/>
        <end position="738"/>
    </location>
</feature>
<dbReference type="InterPro" id="IPR036737">
    <property type="entry name" value="OmpA-like_sf"/>
</dbReference>
<gene>
    <name evidence="7" type="ORF">SAMN05421780_109162</name>
</gene>
<accession>A0A1I1LWK6</accession>
<dbReference type="PROSITE" id="PS51123">
    <property type="entry name" value="OMPA_2"/>
    <property type="match status" value="1"/>
</dbReference>
<dbReference type="EMBL" id="FOLE01000009">
    <property type="protein sequence ID" value="SFC77355.1"/>
    <property type="molecule type" value="Genomic_DNA"/>
</dbReference>
<protein>
    <submittedName>
        <fullName evidence="7">WD40-like Beta Propeller Repeat</fullName>
    </submittedName>
</protein>
<reference evidence="7 8" key="1">
    <citation type="submission" date="2016-10" db="EMBL/GenBank/DDBJ databases">
        <authorList>
            <person name="de Groot N.N."/>
        </authorList>
    </citation>
    <scope>NUCLEOTIDE SEQUENCE [LARGE SCALE GENOMIC DNA]</scope>
    <source>
        <strain evidence="7 8">DSM 6793</strain>
    </source>
</reference>
<dbReference type="InterPro" id="IPR011659">
    <property type="entry name" value="WD40"/>
</dbReference>
<evidence type="ECO:0000259" key="6">
    <source>
        <dbReference type="PROSITE" id="PS51123"/>
    </source>
</evidence>
<dbReference type="InterPro" id="IPR006664">
    <property type="entry name" value="OMP_bac"/>
</dbReference>
<evidence type="ECO:0000256" key="5">
    <source>
        <dbReference type="SAM" id="MobiDB-lite"/>
    </source>
</evidence>
<dbReference type="Proteomes" id="UP000199514">
    <property type="component" value="Unassembled WGS sequence"/>
</dbReference>
<dbReference type="RefSeq" id="WP_091514812.1">
    <property type="nucleotide sequence ID" value="NZ_FOLE01000009.1"/>
</dbReference>
<organism evidence="7 8">
    <name type="scientific">Flexibacter flexilis DSM 6793</name>
    <dbReference type="NCBI Taxonomy" id="927664"/>
    <lineage>
        <taxon>Bacteria</taxon>
        <taxon>Pseudomonadati</taxon>
        <taxon>Bacteroidota</taxon>
        <taxon>Cytophagia</taxon>
        <taxon>Cytophagales</taxon>
        <taxon>Flexibacteraceae</taxon>
        <taxon>Flexibacter</taxon>
    </lineage>
</organism>
<evidence type="ECO:0000256" key="4">
    <source>
        <dbReference type="PROSITE-ProRule" id="PRU00473"/>
    </source>
</evidence>
<keyword evidence="2 4" id="KW-0472">Membrane</keyword>
<dbReference type="PANTHER" id="PTHR30329">
    <property type="entry name" value="STATOR ELEMENT OF FLAGELLAR MOTOR COMPLEX"/>
    <property type="match status" value="1"/>
</dbReference>
<comment type="subcellular location">
    <subcellularLocation>
        <location evidence="1">Cell outer membrane</location>
    </subcellularLocation>
</comment>
<name>A0A1I1LWK6_9BACT</name>
<dbReference type="InterPro" id="IPR050330">
    <property type="entry name" value="Bact_OuterMem_StrucFunc"/>
</dbReference>
<evidence type="ECO:0000313" key="8">
    <source>
        <dbReference type="Proteomes" id="UP000199514"/>
    </source>
</evidence>
<evidence type="ECO:0000313" key="7">
    <source>
        <dbReference type="EMBL" id="SFC77355.1"/>
    </source>
</evidence>
<keyword evidence="3" id="KW-0998">Cell outer membrane</keyword>
<evidence type="ECO:0000256" key="2">
    <source>
        <dbReference type="ARBA" id="ARBA00023136"/>
    </source>
</evidence>
<dbReference type="Gene3D" id="3.30.1330.60">
    <property type="entry name" value="OmpA-like domain"/>
    <property type="match status" value="1"/>
</dbReference>
<dbReference type="PROSITE" id="PS01068">
    <property type="entry name" value="OMPA_1"/>
    <property type="match status" value="1"/>
</dbReference>
<keyword evidence="8" id="KW-1185">Reference proteome</keyword>
<dbReference type="OrthoDB" id="1490539at2"/>
<dbReference type="InterPro" id="IPR006690">
    <property type="entry name" value="OMPA-like_CS"/>
</dbReference>